<protein>
    <recommendedName>
        <fullName evidence="4">homogentisate 1,2-dioxygenase</fullName>
        <ecNumber evidence="4">1.13.11.5</ecNumber>
    </recommendedName>
</protein>
<feature type="binding site" evidence="12">
    <location>
        <position position="417"/>
    </location>
    <ligand>
        <name>homogentisate</name>
        <dbReference type="ChEBI" id="CHEBI:16169"/>
    </ligand>
</feature>
<dbReference type="Pfam" id="PF04209">
    <property type="entry name" value="HgmA_C"/>
    <property type="match status" value="1"/>
</dbReference>
<keyword evidence="9 12" id="KW-0408">Iron</keyword>
<evidence type="ECO:0000256" key="5">
    <source>
        <dbReference type="ARBA" id="ARBA00022723"/>
    </source>
</evidence>
<dbReference type="PANTHER" id="PTHR11056">
    <property type="entry name" value="HOMOGENTISATE 1,2-DIOXYGENASE"/>
    <property type="match status" value="1"/>
</dbReference>
<gene>
    <name evidence="16" type="ORF">Z520_09089</name>
</gene>
<accession>A0A0D2KEQ2</accession>
<feature type="binding site" evidence="12">
    <location>
        <position position="417"/>
    </location>
    <ligand>
        <name>Fe cation</name>
        <dbReference type="ChEBI" id="CHEBI:24875"/>
    </ligand>
</feature>
<evidence type="ECO:0000256" key="11">
    <source>
        <dbReference type="PIRSR" id="PIRSR605708-1"/>
    </source>
</evidence>
<name>A0A0D2KEQ2_9EURO</name>
<dbReference type="VEuPathDB" id="FungiDB:Z520_09089"/>
<dbReference type="InterPro" id="IPR046451">
    <property type="entry name" value="HgmA_C"/>
</dbReference>
<evidence type="ECO:0000256" key="3">
    <source>
        <dbReference type="ARBA" id="ARBA00007757"/>
    </source>
</evidence>
<dbReference type="GO" id="GO:0005737">
    <property type="term" value="C:cytoplasm"/>
    <property type="evidence" value="ECO:0007669"/>
    <property type="project" value="TreeGrafter"/>
</dbReference>
<dbReference type="Proteomes" id="UP000053411">
    <property type="component" value="Unassembled WGS sequence"/>
</dbReference>
<proteinExistence type="inferred from homology"/>
<keyword evidence="8" id="KW-0560">Oxidoreductase</keyword>
<keyword evidence="7" id="KW-0223">Dioxygenase</keyword>
<organism evidence="16 17">
    <name type="scientific">Fonsecaea multimorphosa CBS 102226</name>
    <dbReference type="NCBI Taxonomy" id="1442371"/>
    <lineage>
        <taxon>Eukaryota</taxon>
        <taxon>Fungi</taxon>
        <taxon>Dikarya</taxon>
        <taxon>Ascomycota</taxon>
        <taxon>Pezizomycotina</taxon>
        <taxon>Eurotiomycetes</taxon>
        <taxon>Chaetothyriomycetidae</taxon>
        <taxon>Chaetothyriales</taxon>
        <taxon>Herpotrichiellaceae</taxon>
        <taxon>Fonsecaea</taxon>
    </lineage>
</organism>
<feature type="domain" description="Homogentisate 1,2-dioxygenase N-terminal" evidence="15">
    <location>
        <begin position="44"/>
        <end position="325"/>
    </location>
</feature>
<dbReference type="UniPathway" id="UPA00139">
    <property type="reaction ID" value="UER00339"/>
</dbReference>
<reference evidence="16 17" key="1">
    <citation type="submission" date="2015-01" db="EMBL/GenBank/DDBJ databases">
        <title>The Genome Sequence of Fonsecaea multimorphosa CBS 102226.</title>
        <authorList>
            <consortium name="The Broad Institute Genomics Platform"/>
            <person name="Cuomo C."/>
            <person name="de Hoog S."/>
            <person name="Gorbushina A."/>
            <person name="Stielow B."/>
            <person name="Teixiera M."/>
            <person name="Abouelleil A."/>
            <person name="Chapman S.B."/>
            <person name="Priest M."/>
            <person name="Young S.K."/>
            <person name="Wortman J."/>
            <person name="Nusbaum C."/>
            <person name="Birren B."/>
        </authorList>
    </citation>
    <scope>NUCLEOTIDE SEQUENCE [LARGE SCALE GENOMIC DNA]</scope>
    <source>
        <strain evidence="16 17">CBS 102226</strain>
    </source>
</reference>
<dbReference type="SUPFAM" id="SSF51182">
    <property type="entry name" value="RmlC-like cupins"/>
    <property type="match status" value="1"/>
</dbReference>
<dbReference type="InterPro" id="IPR046452">
    <property type="entry name" value="HgmA_N"/>
</dbReference>
<dbReference type="GO" id="GO:0006572">
    <property type="term" value="P:L-tyrosine catabolic process"/>
    <property type="evidence" value="ECO:0007669"/>
    <property type="project" value="UniProtKB-KW"/>
</dbReference>
<evidence type="ECO:0000259" key="14">
    <source>
        <dbReference type="Pfam" id="PF04209"/>
    </source>
</evidence>
<feature type="domain" description="Homogentisate 1,2-dioxygenase C-terminal" evidence="14">
    <location>
        <begin position="327"/>
        <end position="479"/>
    </location>
</feature>
<evidence type="ECO:0000256" key="10">
    <source>
        <dbReference type="ARBA" id="ARBA00023232"/>
    </source>
</evidence>
<evidence type="ECO:0000256" key="6">
    <source>
        <dbReference type="ARBA" id="ARBA00022878"/>
    </source>
</evidence>
<dbReference type="CDD" id="cd07000">
    <property type="entry name" value="cupin_HGO_N"/>
    <property type="match status" value="1"/>
</dbReference>
<dbReference type="GO" id="GO:0046872">
    <property type="term" value="F:metal ion binding"/>
    <property type="evidence" value="ECO:0007669"/>
    <property type="project" value="UniProtKB-KW"/>
</dbReference>
<comment type="similarity">
    <text evidence="3">Belongs to the homogentisate dioxygenase family.</text>
</comment>
<keyword evidence="17" id="KW-1185">Reference proteome</keyword>
<evidence type="ECO:0000256" key="1">
    <source>
        <dbReference type="ARBA" id="ARBA00001962"/>
    </source>
</evidence>
<dbReference type="Gene3D" id="2.60.120.10">
    <property type="entry name" value="Jelly Rolls"/>
    <property type="match status" value="1"/>
</dbReference>
<evidence type="ECO:0000256" key="7">
    <source>
        <dbReference type="ARBA" id="ARBA00022964"/>
    </source>
</evidence>
<keyword evidence="10" id="KW-0585">Phenylalanine catabolism</keyword>
<evidence type="ECO:0000313" key="16">
    <source>
        <dbReference type="EMBL" id="KIX95173.1"/>
    </source>
</evidence>
<dbReference type="RefSeq" id="XP_016629296.1">
    <property type="nucleotide sequence ID" value="XM_016779585.1"/>
</dbReference>
<dbReference type="OrthoDB" id="1689029at2759"/>
<dbReference type="EMBL" id="KN848083">
    <property type="protein sequence ID" value="KIX95173.1"/>
    <property type="molecule type" value="Genomic_DNA"/>
</dbReference>
<evidence type="ECO:0000256" key="4">
    <source>
        <dbReference type="ARBA" id="ARBA00013127"/>
    </source>
</evidence>
<keyword evidence="5 12" id="KW-0479">Metal-binding</keyword>
<dbReference type="InterPro" id="IPR005708">
    <property type="entry name" value="Homogentis_dOase"/>
</dbReference>
<dbReference type="GeneID" id="27714835"/>
<keyword evidence="6" id="KW-0828">Tyrosine catabolism</keyword>
<evidence type="ECO:0000256" key="8">
    <source>
        <dbReference type="ARBA" id="ARBA00023002"/>
    </source>
</evidence>
<dbReference type="GO" id="GO:0004411">
    <property type="term" value="F:homogentisate 1,2-dioxygenase activity"/>
    <property type="evidence" value="ECO:0007669"/>
    <property type="project" value="UniProtKB-EC"/>
</dbReference>
<evidence type="ECO:0000256" key="12">
    <source>
        <dbReference type="PIRSR" id="PIRSR605708-2"/>
    </source>
</evidence>
<comment type="cofactor">
    <cofactor evidence="1 12">
        <name>Fe cation</name>
        <dbReference type="ChEBI" id="CHEBI:24875"/>
    </cofactor>
</comment>
<feature type="active site" description="Proton acceptor" evidence="11">
    <location>
        <position position="338"/>
    </location>
</feature>
<evidence type="ECO:0000259" key="15">
    <source>
        <dbReference type="Pfam" id="PF20510"/>
    </source>
</evidence>
<evidence type="ECO:0000256" key="13">
    <source>
        <dbReference type="SAM" id="MobiDB-lite"/>
    </source>
</evidence>
<feature type="region of interest" description="Disordered" evidence="13">
    <location>
        <begin position="529"/>
        <end position="567"/>
    </location>
</feature>
<dbReference type="STRING" id="1442371.A0A0D2KEQ2"/>
<feature type="binding site" evidence="12">
    <location>
        <position position="381"/>
    </location>
    <ligand>
        <name>Fe cation</name>
        <dbReference type="ChEBI" id="CHEBI:24875"/>
    </ligand>
</feature>
<dbReference type="InterPro" id="IPR011051">
    <property type="entry name" value="RmlC_Cupin_sf"/>
</dbReference>
<comment type="pathway">
    <text evidence="2">Amino-acid degradation; L-phenylalanine degradation; acetoacetate and fumarate from L-phenylalanine: step 4/6.</text>
</comment>
<dbReference type="Pfam" id="PF20510">
    <property type="entry name" value="HgmA_N"/>
    <property type="match status" value="1"/>
</dbReference>
<dbReference type="PANTHER" id="PTHR11056:SF5">
    <property type="entry name" value="HOMOGENTISATE 1,2-DIOXYGENASE"/>
    <property type="match status" value="1"/>
</dbReference>
<evidence type="ECO:0000256" key="9">
    <source>
        <dbReference type="ARBA" id="ARBA00023004"/>
    </source>
</evidence>
<sequence>MPGTVEEPLPTSKKVQEPIDIEKIFHYTDLDTPRATRVEDPYDYQWGWGNRFQSEIIPGTLPVAQNHPQVPRFNLYTEGLTSSAFAASRAANASTYMYRCRPSVANHGFQDGVFASRAHVESCFLSVNSKVKMNPAQIEWAPFDLPQEGEEVDFVDGLHTLGGSGDASIRDGLALHVFMINARMTRRAFLNGDGEFLIVAQLGNLDIQTEMGKIYLQPGEICVIPRGIKFCLNPADGTREARGYILEVWGSRFELPDLGPIGGYGNANVRDFAYPVAYMDDPEDLHQQWHIVEKINGEYHVLMQDHSPFDVAAWHGNCLPYKYDMTKFVAQGSTSVDHTDPSVWTLLTARSRDPNVPLVDFIWFGPRWDVAMNSFRLPYFHRNSASEFIANIYGASGGRSANFRPGGGVYEAGHTAHGGFGDIYVMERRKKRNEPRILFQGMMTFMIESSRSLLFTEWSREHSTNDATPPEVWDTVPDQFSTDPKVRALLQRVKKQKAERKAEDEAYYDDERIQQLLSKVTVVEQNGTGAVNGTSEHESAPEQNGTGAINGASEHEAAQAIPLGIEV</sequence>
<dbReference type="AlphaFoldDB" id="A0A0D2KEQ2"/>
<evidence type="ECO:0000313" key="17">
    <source>
        <dbReference type="Proteomes" id="UP000053411"/>
    </source>
</evidence>
<evidence type="ECO:0000256" key="2">
    <source>
        <dbReference type="ARBA" id="ARBA00004704"/>
    </source>
</evidence>
<dbReference type="FunFam" id="2.60.120.10:FF:000034">
    <property type="entry name" value="Homogentisate 1,2-dioxygenase"/>
    <property type="match status" value="1"/>
</dbReference>
<dbReference type="EC" id="1.13.11.5" evidence="4"/>
<dbReference type="GO" id="GO:0006559">
    <property type="term" value="P:L-phenylalanine catabolic process"/>
    <property type="evidence" value="ECO:0007669"/>
    <property type="project" value="UniProtKB-UniPathway"/>
</dbReference>
<dbReference type="InterPro" id="IPR014710">
    <property type="entry name" value="RmlC-like_jellyroll"/>
</dbReference>
<feature type="binding site" evidence="12">
    <location>
        <position position="387"/>
    </location>
    <ligand>
        <name>Fe cation</name>
        <dbReference type="ChEBI" id="CHEBI:24875"/>
    </ligand>
</feature>